<accession>A0A5N5UYH1</accession>
<dbReference type="EMBL" id="ANBP01000023">
    <property type="protein sequence ID" value="KAB7754448.1"/>
    <property type="molecule type" value="Genomic_DNA"/>
</dbReference>
<evidence type="ECO:0000256" key="1">
    <source>
        <dbReference type="ARBA" id="ARBA00006068"/>
    </source>
</evidence>
<evidence type="ECO:0000259" key="2">
    <source>
        <dbReference type="Pfam" id="PF03816"/>
    </source>
</evidence>
<dbReference type="NCBIfam" id="TIGR00350">
    <property type="entry name" value="lytR_cpsA_psr"/>
    <property type="match status" value="1"/>
</dbReference>
<comment type="caution">
    <text evidence="3">The sequence shown here is derived from an EMBL/GenBank/DDBJ whole genome shotgun (WGS) entry which is preliminary data.</text>
</comment>
<proteinExistence type="inferred from homology"/>
<evidence type="ECO:0000313" key="4">
    <source>
        <dbReference type="Proteomes" id="UP000325690"/>
    </source>
</evidence>
<dbReference type="Proteomes" id="UP000325690">
    <property type="component" value="Unassembled WGS sequence"/>
</dbReference>
<dbReference type="PANTHER" id="PTHR33392:SF6">
    <property type="entry name" value="POLYISOPRENYL-TEICHOIC ACID--PEPTIDOGLYCAN TEICHOIC ACID TRANSFERASE TAGU"/>
    <property type="match status" value="1"/>
</dbReference>
<dbReference type="Pfam" id="PF03816">
    <property type="entry name" value="LytR_cpsA_psr"/>
    <property type="match status" value="1"/>
</dbReference>
<protein>
    <submittedName>
        <fullName evidence="3">LytTR family transcriptional regulator</fullName>
    </submittedName>
</protein>
<dbReference type="AlphaFoldDB" id="A0A5N5UYH1"/>
<keyword evidence="4" id="KW-1185">Reference proteome</keyword>
<reference evidence="3 4" key="1">
    <citation type="submission" date="2012-10" db="EMBL/GenBank/DDBJ databases">
        <title>The draft sequence of the Mycobacterium pheli genome.</title>
        <authorList>
            <person name="Pettersson B.M.F."/>
            <person name="Das S."/>
            <person name="Dasgupta S."/>
            <person name="Bhattacharya A."/>
            <person name="Kirsebom L.A."/>
        </authorList>
    </citation>
    <scope>NUCLEOTIDE SEQUENCE [LARGE SCALE GENOMIC DNA]</scope>
    <source>
        <strain evidence="3 4">CCUG 21000</strain>
    </source>
</reference>
<feature type="domain" description="Cell envelope-related transcriptional attenuator" evidence="2">
    <location>
        <begin position="86"/>
        <end position="231"/>
    </location>
</feature>
<dbReference type="InterPro" id="IPR050922">
    <property type="entry name" value="LytR/CpsA/Psr_CW_biosynth"/>
</dbReference>
<evidence type="ECO:0000313" key="3">
    <source>
        <dbReference type="EMBL" id="KAB7754448.1"/>
    </source>
</evidence>
<comment type="similarity">
    <text evidence="1">Belongs to the LytR/CpsA/Psr (LCP) family.</text>
</comment>
<feature type="non-terminal residue" evidence="3">
    <location>
        <position position="1"/>
    </location>
</feature>
<name>A0A5N5UYH1_MYCPH</name>
<gene>
    <name evidence="3" type="ORF">MPHL21000_14960</name>
</gene>
<dbReference type="PANTHER" id="PTHR33392">
    <property type="entry name" value="POLYISOPRENYL-TEICHOIC ACID--PEPTIDOGLYCAN TEICHOIC ACID TRANSFERASE TAGU"/>
    <property type="match status" value="1"/>
</dbReference>
<organism evidence="3 4">
    <name type="scientific">Mycolicibacterium phlei DSM 43239 = CCUG 21000</name>
    <dbReference type="NCBI Taxonomy" id="1226750"/>
    <lineage>
        <taxon>Bacteria</taxon>
        <taxon>Bacillati</taxon>
        <taxon>Actinomycetota</taxon>
        <taxon>Actinomycetes</taxon>
        <taxon>Mycobacteriales</taxon>
        <taxon>Mycobacteriaceae</taxon>
        <taxon>Mycolicibacterium</taxon>
    </lineage>
</organism>
<dbReference type="Gene3D" id="3.40.630.190">
    <property type="entry name" value="LCP protein"/>
    <property type="match status" value="1"/>
</dbReference>
<dbReference type="InterPro" id="IPR004474">
    <property type="entry name" value="LytR_CpsA_psr"/>
</dbReference>
<sequence>PKPPRRKRHWGRILAALVLLLVVAVVAGGLWIDSSLQRTPALADYPGRPAAGAGTTWLLVGSDSRRDLTPEQQAQLATGGDLGDGRTDTILLVHLPGLLSDTPATLVSIPRDSYVEIPGHGSDKINAASVYGGAPLLVQTVEQVTGLRIDHYAEIGFGGFAALVDAVGGVQMCPAEPIVDPLAGIDLPAGCQELDGRSALGFVRTRATPRADLDRMVHQREFMSALLHRASSPTVLLNPLRLYPMARAATRTLTVNTGDHIWDLARLGWAMRGDIVTVTVPIGEYATTGAGSVVIWADGLANQLFEALRTDAPLPGDVLDAQP</sequence>